<feature type="region of interest" description="Disordered" evidence="1">
    <location>
        <begin position="1"/>
        <end position="70"/>
    </location>
</feature>
<dbReference type="AlphaFoldDB" id="A0A2P8HFV6"/>
<keyword evidence="3" id="KW-1185">Reference proteome</keyword>
<sequence length="70" mass="8353">MDSHKKYDRLVVQGEPEAKYKPKEEEEVGYSDRHHDPVPLEEVNIERKEEKKQNPKKAKDDSTTERDYKP</sequence>
<organism evidence="2 3">
    <name type="scientific">Salsuginibacillus halophilus</name>
    <dbReference type="NCBI Taxonomy" id="517424"/>
    <lineage>
        <taxon>Bacteria</taxon>
        <taxon>Bacillati</taxon>
        <taxon>Bacillota</taxon>
        <taxon>Bacilli</taxon>
        <taxon>Bacillales</taxon>
        <taxon>Bacillaceae</taxon>
        <taxon>Salsuginibacillus</taxon>
    </lineage>
</organism>
<evidence type="ECO:0000313" key="2">
    <source>
        <dbReference type="EMBL" id="PSL45074.1"/>
    </source>
</evidence>
<gene>
    <name evidence="2" type="ORF">B0H94_10779</name>
</gene>
<feature type="compositionally biased region" description="Basic and acidic residues" evidence="1">
    <location>
        <begin position="16"/>
        <end position="70"/>
    </location>
</feature>
<accession>A0A2P8HFV6</accession>
<comment type="caution">
    <text evidence="2">The sequence shown here is derived from an EMBL/GenBank/DDBJ whole genome shotgun (WGS) entry which is preliminary data.</text>
</comment>
<name>A0A2P8HFV6_9BACI</name>
<dbReference type="Proteomes" id="UP000242310">
    <property type="component" value="Unassembled WGS sequence"/>
</dbReference>
<evidence type="ECO:0000256" key="1">
    <source>
        <dbReference type="SAM" id="MobiDB-lite"/>
    </source>
</evidence>
<dbReference type="EMBL" id="PYAV01000007">
    <property type="protein sequence ID" value="PSL45074.1"/>
    <property type="molecule type" value="Genomic_DNA"/>
</dbReference>
<reference evidence="2 3" key="1">
    <citation type="submission" date="2018-03" db="EMBL/GenBank/DDBJ databases">
        <title>Genomic Encyclopedia of Type Strains, Phase III (KMG-III): the genomes of soil and plant-associated and newly described type strains.</title>
        <authorList>
            <person name="Whitman W."/>
        </authorList>
    </citation>
    <scope>NUCLEOTIDE SEQUENCE [LARGE SCALE GENOMIC DNA]</scope>
    <source>
        <strain evidence="2 3">CGMCC 1.07653</strain>
    </source>
</reference>
<evidence type="ECO:0000313" key="3">
    <source>
        <dbReference type="Proteomes" id="UP000242310"/>
    </source>
</evidence>
<dbReference type="RefSeq" id="WP_106588726.1">
    <property type="nucleotide sequence ID" value="NZ_PYAV01000007.1"/>
</dbReference>
<protein>
    <submittedName>
        <fullName evidence="2">Uncharacterized protein</fullName>
    </submittedName>
</protein>
<proteinExistence type="predicted"/>